<dbReference type="PANTHER" id="PTHR43386:SF1">
    <property type="entry name" value="D,D-DIPEPTIDE TRANSPORT SYSTEM PERMEASE PROTEIN DDPC-RELATED"/>
    <property type="match status" value="1"/>
</dbReference>
<evidence type="ECO:0000313" key="4">
    <source>
        <dbReference type="EMBL" id="UTC24588.1"/>
    </source>
</evidence>
<feature type="transmembrane region" description="Helical" evidence="3">
    <location>
        <begin position="222"/>
        <end position="243"/>
    </location>
</feature>
<evidence type="ECO:0000313" key="5">
    <source>
        <dbReference type="Proteomes" id="UP001055955"/>
    </source>
</evidence>
<dbReference type="RefSeq" id="WP_258568372.1">
    <property type="nucleotide sequence ID" value="NZ_CP092900.1"/>
</dbReference>
<reference evidence="4 5" key="1">
    <citation type="journal article" date="2022" name="Nat. Microbiol.">
        <title>The microbiome of a bacterivorous marine choanoflagellate contains a resource-demanding obligate bacterial associate.</title>
        <authorList>
            <person name="Needham D.M."/>
            <person name="Poirier C."/>
            <person name="Bachy C."/>
            <person name="George E.E."/>
            <person name="Wilken S."/>
            <person name="Yung C.C.M."/>
            <person name="Limardo A.J."/>
            <person name="Morando M."/>
            <person name="Sudek L."/>
            <person name="Malmstrom R.R."/>
            <person name="Keeling P.J."/>
            <person name="Santoro A.E."/>
            <person name="Worden A.Z."/>
        </authorList>
    </citation>
    <scope>NUCLEOTIDE SEQUENCE [LARGE SCALE GENOMIC DNA]</scope>
    <source>
        <strain evidence="4 5">Comchoano-1</strain>
    </source>
</reference>
<keyword evidence="3" id="KW-0472">Membrane</keyword>
<keyword evidence="3" id="KW-0812">Transmembrane</keyword>
<evidence type="ECO:0008006" key="6">
    <source>
        <dbReference type="Google" id="ProtNLM"/>
    </source>
</evidence>
<evidence type="ECO:0000256" key="1">
    <source>
        <dbReference type="ARBA" id="ARBA00004651"/>
    </source>
</evidence>
<dbReference type="Proteomes" id="UP001055955">
    <property type="component" value="Chromosome"/>
</dbReference>
<name>A0ABY5DJ56_9GAMM</name>
<comment type="subcellular location">
    <subcellularLocation>
        <location evidence="1">Cell membrane</location>
        <topology evidence="1">Multi-pass membrane protein</topology>
    </subcellularLocation>
</comment>
<keyword evidence="5" id="KW-1185">Reference proteome</keyword>
<feature type="transmembrane region" description="Helical" evidence="3">
    <location>
        <begin position="123"/>
        <end position="146"/>
    </location>
</feature>
<feature type="transmembrane region" description="Helical" evidence="3">
    <location>
        <begin position="167"/>
        <end position="185"/>
    </location>
</feature>
<proteinExistence type="predicted"/>
<dbReference type="PANTHER" id="PTHR43386">
    <property type="entry name" value="OLIGOPEPTIDE TRANSPORT SYSTEM PERMEASE PROTEIN APPC"/>
    <property type="match status" value="1"/>
</dbReference>
<feature type="transmembrane region" description="Helical" evidence="3">
    <location>
        <begin position="95"/>
        <end position="117"/>
    </location>
</feature>
<evidence type="ECO:0000256" key="2">
    <source>
        <dbReference type="ARBA" id="ARBA00022448"/>
    </source>
</evidence>
<dbReference type="EMBL" id="CP092900">
    <property type="protein sequence ID" value="UTC24588.1"/>
    <property type="molecule type" value="Genomic_DNA"/>
</dbReference>
<sequence>MPFSKHSKLILSALIFLLLMVTYPYEVAINLDQCNLYPSLQAPLGTNYLGQNILLYATYAILHDLMTALSLCLIQIILGGIFACALILQKPYIKTLGIFAIESLRSLPFIILILIASQTHYPYLLRFLFHAATQWSKFCLTAYIILEKKSLSYPVQDALKSQYPKGYIIKYYLMPYLYPYVQATFPYQLIRTLATFISIDYLGYGASTHIPSIGLLLQQTRYQMNGLIILTCSTLLLTTFFLVRKIMVPKNKAALCGAAY</sequence>
<feature type="transmembrane region" description="Helical" evidence="3">
    <location>
        <begin position="65"/>
        <end position="88"/>
    </location>
</feature>
<protein>
    <recommendedName>
        <fullName evidence="6">ABC transmembrane type-1 domain-containing protein</fullName>
    </recommendedName>
</protein>
<gene>
    <name evidence="4" type="ORF">MMH89_00205</name>
</gene>
<accession>A0ABY5DJ56</accession>
<dbReference type="InterPro" id="IPR050366">
    <property type="entry name" value="BP-dependent_transpt_permease"/>
</dbReference>
<keyword evidence="2" id="KW-0813">Transport</keyword>
<evidence type="ECO:0000256" key="3">
    <source>
        <dbReference type="SAM" id="Phobius"/>
    </source>
</evidence>
<keyword evidence="3" id="KW-1133">Transmembrane helix</keyword>
<organism evidence="4 5">
    <name type="scientific">Candidatus Comchoanobacter bicostacola</name>
    <dbReference type="NCBI Taxonomy" id="2919598"/>
    <lineage>
        <taxon>Bacteria</taxon>
        <taxon>Pseudomonadati</taxon>
        <taxon>Pseudomonadota</taxon>
        <taxon>Gammaproteobacteria</taxon>
        <taxon>Candidatus Comchoanobacterales</taxon>
        <taxon>Candidatus Comchoanobacteraceae</taxon>
        <taxon>Candidatus Comchoanobacter</taxon>
    </lineage>
</organism>